<dbReference type="AlphaFoldDB" id="A0A1H3GHG6"/>
<name>A0A1H3GHG6_9ACTN</name>
<keyword evidence="3" id="KW-1185">Reference proteome</keyword>
<proteinExistence type="predicted"/>
<accession>A0A1H3GHG6</accession>
<dbReference type="STRING" id="405436.SAMN05444365_101417"/>
<protein>
    <submittedName>
        <fullName evidence="2">Uncharacterized protein</fullName>
    </submittedName>
</protein>
<dbReference type="Proteomes" id="UP000242415">
    <property type="component" value="Unassembled WGS sequence"/>
</dbReference>
<feature type="region of interest" description="Disordered" evidence="1">
    <location>
        <begin position="94"/>
        <end position="152"/>
    </location>
</feature>
<dbReference type="EMBL" id="FNPH01000001">
    <property type="protein sequence ID" value="SDY02746.1"/>
    <property type="molecule type" value="Genomic_DNA"/>
</dbReference>
<sequence>MITEARMMIRMGALVTLELPEDSPVLSMPWIITFGPLNDDEEWEPVVCGPYERPHALALAESVVADEELMAVVEPLLPHVSVEEIRGEIAAAQRAAEEAGAEIDEGDAYPDFDETEPEAEILDHHLEPSAPPSPDEVRAGQARIAEKLSKAR</sequence>
<evidence type="ECO:0000313" key="2">
    <source>
        <dbReference type="EMBL" id="SDY02746.1"/>
    </source>
</evidence>
<evidence type="ECO:0000313" key="3">
    <source>
        <dbReference type="Proteomes" id="UP000242415"/>
    </source>
</evidence>
<gene>
    <name evidence="2" type="ORF">SAMN05444365_101417</name>
</gene>
<reference evidence="3" key="1">
    <citation type="submission" date="2016-10" db="EMBL/GenBank/DDBJ databases">
        <authorList>
            <person name="Varghese N."/>
            <person name="Submissions S."/>
        </authorList>
    </citation>
    <scope>NUCLEOTIDE SEQUENCE [LARGE SCALE GENOMIC DNA]</scope>
    <source>
        <strain evidence="3">DSM 45245</strain>
    </source>
</reference>
<evidence type="ECO:0000256" key="1">
    <source>
        <dbReference type="SAM" id="MobiDB-lite"/>
    </source>
</evidence>
<organism evidence="2 3">
    <name type="scientific">Micromonospora pattaloongensis</name>
    <dbReference type="NCBI Taxonomy" id="405436"/>
    <lineage>
        <taxon>Bacteria</taxon>
        <taxon>Bacillati</taxon>
        <taxon>Actinomycetota</taxon>
        <taxon>Actinomycetes</taxon>
        <taxon>Micromonosporales</taxon>
        <taxon>Micromonosporaceae</taxon>
        <taxon>Micromonospora</taxon>
    </lineage>
</organism>
<feature type="compositionally biased region" description="Acidic residues" evidence="1">
    <location>
        <begin position="99"/>
        <end position="120"/>
    </location>
</feature>